<dbReference type="EMBL" id="BOMF01000107">
    <property type="protein sequence ID" value="GID48697.1"/>
    <property type="molecule type" value="Genomic_DNA"/>
</dbReference>
<reference evidence="2" key="1">
    <citation type="submission" date="2021-01" db="EMBL/GenBank/DDBJ databases">
        <title>Whole genome shotgun sequence of Actinoplanes capillaceus NBRC 16408.</title>
        <authorList>
            <person name="Komaki H."/>
            <person name="Tamura T."/>
        </authorList>
    </citation>
    <scope>NUCLEOTIDE SEQUENCE [LARGE SCALE GENOMIC DNA]</scope>
    <source>
        <strain evidence="2">NBRC 16408</strain>
    </source>
</reference>
<evidence type="ECO:0000256" key="1">
    <source>
        <dbReference type="SAM" id="MobiDB-lite"/>
    </source>
</evidence>
<name>A0ABQ3WQX0_9ACTN</name>
<protein>
    <submittedName>
        <fullName evidence="2">Uncharacterized protein</fullName>
    </submittedName>
</protein>
<gene>
    <name evidence="2" type="ORF">Aca07nite_59720</name>
</gene>
<evidence type="ECO:0000313" key="2">
    <source>
        <dbReference type="EMBL" id="GID48697.1"/>
    </source>
</evidence>
<sequence length="58" mass="6459">MIAEIIRRVCRRGRVAAAHAERDAARREAAERSAAVRRILDDGQAVPDPVRAQTRRPA</sequence>
<organism evidence="2">
    <name type="scientific">Actinoplanes campanulatus</name>
    <dbReference type="NCBI Taxonomy" id="113559"/>
    <lineage>
        <taxon>Bacteria</taxon>
        <taxon>Bacillati</taxon>
        <taxon>Actinomycetota</taxon>
        <taxon>Actinomycetes</taxon>
        <taxon>Micromonosporales</taxon>
        <taxon>Micromonosporaceae</taxon>
        <taxon>Actinoplanes</taxon>
    </lineage>
</organism>
<feature type="region of interest" description="Disordered" evidence="1">
    <location>
        <begin position="39"/>
        <end position="58"/>
    </location>
</feature>
<proteinExistence type="predicted"/>
<accession>A0ABQ3WQX0</accession>
<comment type="caution">
    <text evidence="2">The sequence shown here is derived from an EMBL/GenBank/DDBJ whole genome shotgun (WGS) entry which is preliminary data.</text>
</comment>